<keyword evidence="3" id="KW-0031">Aminopeptidase</keyword>
<keyword evidence="3" id="KW-0645">Protease</keyword>
<dbReference type="SUPFAM" id="SSF82171">
    <property type="entry name" value="DPP6 N-terminal domain-like"/>
    <property type="match status" value="1"/>
</dbReference>
<dbReference type="Proteomes" id="UP000295215">
    <property type="component" value="Unassembled WGS sequence"/>
</dbReference>
<dbReference type="PANTHER" id="PTHR42776">
    <property type="entry name" value="SERINE PEPTIDASE S9 FAMILY MEMBER"/>
    <property type="match status" value="1"/>
</dbReference>
<feature type="domain" description="Peptidase S9 prolyl oligopeptidase catalytic" evidence="2">
    <location>
        <begin position="670"/>
        <end position="843"/>
    </location>
</feature>
<keyword evidence="1" id="KW-0378">Hydrolase</keyword>
<dbReference type="EMBL" id="SOAG01000001">
    <property type="protein sequence ID" value="TDS66223.1"/>
    <property type="molecule type" value="Genomic_DNA"/>
</dbReference>
<sequence length="864" mass="100966">MKVLTYKYLITYLLVLFPLYSFAGEIKDSIRLDTRWNTLMPMTLSDDGKWLFYDQYYTNAPAQDKSWAINTQNGKQTELTGVRGSKILLNGDILPYVKGDTLVLKNLSNSAQSEYIPQIKKFEVFKHKNILALLNKQNQLRILKFSSNGYKVVLEIDGVEKFESNQISLNKGKKHYNNKHPLYILYQKDTSTKNLYSLNLESLQSEKLGEPGENTGALTWNNQRDVFAIKNIDNELMIVDLKNKSTKTVSLPEKNLERFTFKFYNNNDLYISYQYNSEQKIPESEYTDIWYGNSALLYPSNFQPKYNKVYQAFVFQYNTQKLVPLDKAQDIEYLPLDRPNYIISFNPFEFQDYTESSSKIRFVLEQIEPQQVITELSITPYRYFFFPSPDDNYLLYPTEDYEIWEIYDFRTGEKNTFRADVYPATRMQPIWSSDSRQVFFQRDHNLYVYDLQSKKFEQLTDFKPGTSIWITNTQNSQGYNAKNIEQSMPVIFTASQTEKGTREIYSYSKGKLKKLTNTTSKRIDTKMLDRLTSLDTQTLVYTEEDYNQPAEIKIYKHGKTKTLVKSDMPEELYNWRKRKVVQYTDKHGVTLNGVLFYPKDFNTSKKYPMITWIYEKQGNLRTVFDIPTYLLRSGYAGFNQSLFNESGYFVFYPDTYVSEEGTGLSSLECVTKGIDAITKEEPAIDKAKLGLIGHSFGGYQAGFIATQTKLFAAVVAGAGNHNLIASSYSYNYNLHKPNHCRVEGHQYYMENSYGENPDKYLSNSSILFAQQTYTPVLLWTGLKDIIVPWEQTRQFFVALKRYQKPVIALFYKEPEHSISSTLPKEQKDLANRVMDWFDYYLKNKKDILWIKKGIDYNEYSLKVL</sequence>
<protein>
    <submittedName>
        <fullName evidence="3">Dipeptidyl aminopeptidase/acylaminoacyl peptidase</fullName>
    </submittedName>
</protein>
<dbReference type="InterPro" id="IPR029058">
    <property type="entry name" value="AB_hydrolase_fold"/>
</dbReference>
<dbReference type="GO" id="GO:0004252">
    <property type="term" value="F:serine-type endopeptidase activity"/>
    <property type="evidence" value="ECO:0007669"/>
    <property type="project" value="TreeGrafter"/>
</dbReference>
<dbReference type="RefSeq" id="WP_133711407.1">
    <property type="nucleotide sequence ID" value="NZ_SOAG01000001.1"/>
</dbReference>
<gene>
    <name evidence="3" type="ORF">C8P70_101120</name>
</gene>
<dbReference type="AlphaFoldDB" id="A0A4R7F668"/>
<keyword evidence="4" id="KW-1185">Reference proteome</keyword>
<organism evidence="3 4">
    <name type="scientific">Myroides indicus</name>
    <dbReference type="NCBI Taxonomy" id="1323422"/>
    <lineage>
        <taxon>Bacteria</taxon>
        <taxon>Pseudomonadati</taxon>
        <taxon>Bacteroidota</taxon>
        <taxon>Flavobacteriia</taxon>
        <taxon>Flavobacteriales</taxon>
        <taxon>Flavobacteriaceae</taxon>
        <taxon>Myroides</taxon>
    </lineage>
</organism>
<evidence type="ECO:0000259" key="2">
    <source>
        <dbReference type="Pfam" id="PF00326"/>
    </source>
</evidence>
<dbReference type="PANTHER" id="PTHR42776:SF4">
    <property type="entry name" value="ACYLAMINO-ACID-RELEASING ENZYME"/>
    <property type="match status" value="1"/>
</dbReference>
<dbReference type="SUPFAM" id="SSF53474">
    <property type="entry name" value="alpha/beta-Hydrolases"/>
    <property type="match status" value="1"/>
</dbReference>
<dbReference type="OrthoDB" id="9812921at2"/>
<evidence type="ECO:0000256" key="1">
    <source>
        <dbReference type="ARBA" id="ARBA00022801"/>
    </source>
</evidence>
<reference evidence="3 4" key="1">
    <citation type="submission" date="2019-03" db="EMBL/GenBank/DDBJ databases">
        <title>Genomic Encyclopedia of Archaeal and Bacterial Type Strains, Phase II (KMG-II): from individual species to whole genera.</title>
        <authorList>
            <person name="Goeker M."/>
        </authorList>
    </citation>
    <scope>NUCLEOTIDE SEQUENCE [LARGE SCALE GENOMIC DNA]</scope>
    <source>
        <strain evidence="3 4">DSM 28213</strain>
    </source>
</reference>
<evidence type="ECO:0000313" key="4">
    <source>
        <dbReference type="Proteomes" id="UP000295215"/>
    </source>
</evidence>
<evidence type="ECO:0000313" key="3">
    <source>
        <dbReference type="EMBL" id="TDS66223.1"/>
    </source>
</evidence>
<dbReference type="Gene3D" id="3.40.50.1820">
    <property type="entry name" value="alpha/beta hydrolase"/>
    <property type="match status" value="1"/>
</dbReference>
<dbReference type="InterPro" id="IPR001375">
    <property type="entry name" value="Peptidase_S9_cat"/>
</dbReference>
<dbReference type="GO" id="GO:0006508">
    <property type="term" value="P:proteolysis"/>
    <property type="evidence" value="ECO:0007669"/>
    <property type="project" value="InterPro"/>
</dbReference>
<dbReference type="GO" id="GO:0004177">
    <property type="term" value="F:aminopeptidase activity"/>
    <property type="evidence" value="ECO:0007669"/>
    <property type="project" value="UniProtKB-KW"/>
</dbReference>
<dbReference type="Gene3D" id="2.120.10.30">
    <property type="entry name" value="TolB, C-terminal domain"/>
    <property type="match status" value="1"/>
</dbReference>
<proteinExistence type="predicted"/>
<dbReference type="Pfam" id="PF00326">
    <property type="entry name" value="Peptidase_S9"/>
    <property type="match status" value="1"/>
</dbReference>
<dbReference type="InterPro" id="IPR011042">
    <property type="entry name" value="6-blade_b-propeller_TolB-like"/>
</dbReference>
<accession>A0A4R7F668</accession>
<name>A0A4R7F668_9FLAO</name>
<comment type="caution">
    <text evidence="3">The sequence shown here is derived from an EMBL/GenBank/DDBJ whole genome shotgun (WGS) entry which is preliminary data.</text>
</comment>